<comment type="caution">
    <text evidence="2">The sequence shown here is derived from an EMBL/GenBank/DDBJ whole genome shotgun (WGS) entry which is preliminary data.</text>
</comment>
<keyword evidence="3" id="KW-1185">Reference proteome</keyword>
<dbReference type="AlphaFoldDB" id="A0AAD8M8S5"/>
<sequence>MPYSGSNWLTRLRSSKGFPADQNLNLEQFLTLHNPTQLHDPITNDPSPNPNPIPSPNPGLNRTRSSTLPNGALDSSVTMSNILSELFVMGNSQNIPRKKGVRKQPNPRNCVVSIPPIATPLMTCTDLGLGDEEEDTCRTDLSRFSRTEVTVIDTSVENWKFEKMLFRRKNVWKVRDKKCKSVSNVDRKKRKGSSFDDFRSDKKLKLGDVKRAVNEQGLHQNDRVENFEVGQENPTQISETRFHSKLEKGSSSVFLVKNIPLPKKTGKSNVKCLPKST</sequence>
<feature type="compositionally biased region" description="Pro residues" evidence="1">
    <location>
        <begin position="47"/>
        <end position="57"/>
    </location>
</feature>
<evidence type="ECO:0000313" key="3">
    <source>
        <dbReference type="Proteomes" id="UP001237642"/>
    </source>
</evidence>
<dbReference type="PANTHER" id="PTHR37258">
    <property type="entry name" value="FANTOM PROTEIN"/>
    <property type="match status" value="1"/>
</dbReference>
<reference evidence="2" key="2">
    <citation type="submission" date="2023-05" db="EMBL/GenBank/DDBJ databases">
        <authorList>
            <person name="Schelkunov M.I."/>
        </authorList>
    </citation>
    <scope>NUCLEOTIDE SEQUENCE</scope>
    <source>
        <strain evidence="2">Hsosn_3</strain>
        <tissue evidence="2">Leaf</tissue>
    </source>
</reference>
<dbReference type="Proteomes" id="UP001237642">
    <property type="component" value="Unassembled WGS sequence"/>
</dbReference>
<dbReference type="EMBL" id="JAUIZM010000009">
    <property type="protein sequence ID" value="KAK1366390.1"/>
    <property type="molecule type" value="Genomic_DNA"/>
</dbReference>
<proteinExistence type="predicted"/>
<gene>
    <name evidence="2" type="ORF">POM88_041951</name>
</gene>
<name>A0AAD8M8S5_9APIA</name>
<dbReference type="PANTHER" id="PTHR37258:SF1">
    <property type="entry name" value="FANTOM PROTEIN"/>
    <property type="match status" value="1"/>
</dbReference>
<feature type="compositionally biased region" description="Polar residues" evidence="1">
    <location>
        <begin position="60"/>
        <end position="73"/>
    </location>
</feature>
<accession>A0AAD8M8S5</accession>
<organism evidence="2 3">
    <name type="scientific">Heracleum sosnowskyi</name>
    <dbReference type="NCBI Taxonomy" id="360622"/>
    <lineage>
        <taxon>Eukaryota</taxon>
        <taxon>Viridiplantae</taxon>
        <taxon>Streptophyta</taxon>
        <taxon>Embryophyta</taxon>
        <taxon>Tracheophyta</taxon>
        <taxon>Spermatophyta</taxon>
        <taxon>Magnoliopsida</taxon>
        <taxon>eudicotyledons</taxon>
        <taxon>Gunneridae</taxon>
        <taxon>Pentapetalae</taxon>
        <taxon>asterids</taxon>
        <taxon>campanulids</taxon>
        <taxon>Apiales</taxon>
        <taxon>Apiaceae</taxon>
        <taxon>Apioideae</taxon>
        <taxon>apioid superclade</taxon>
        <taxon>Tordylieae</taxon>
        <taxon>Tordyliinae</taxon>
        <taxon>Heracleum</taxon>
    </lineage>
</organism>
<reference evidence="2" key="1">
    <citation type="submission" date="2023-02" db="EMBL/GenBank/DDBJ databases">
        <title>Genome of toxic invasive species Heracleum sosnowskyi carries increased number of genes despite the absence of recent whole-genome duplications.</title>
        <authorList>
            <person name="Schelkunov M."/>
            <person name="Shtratnikova V."/>
            <person name="Makarenko M."/>
            <person name="Klepikova A."/>
            <person name="Omelchenko D."/>
            <person name="Novikova G."/>
            <person name="Obukhova E."/>
            <person name="Bogdanov V."/>
            <person name="Penin A."/>
            <person name="Logacheva M."/>
        </authorList>
    </citation>
    <scope>NUCLEOTIDE SEQUENCE</scope>
    <source>
        <strain evidence="2">Hsosn_3</strain>
        <tissue evidence="2">Leaf</tissue>
    </source>
</reference>
<evidence type="ECO:0000313" key="2">
    <source>
        <dbReference type="EMBL" id="KAK1366390.1"/>
    </source>
</evidence>
<feature type="region of interest" description="Disordered" evidence="1">
    <location>
        <begin position="36"/>
        <end position="73"/>
    </location>
</feature>
<protein>
    <submittedName>
        <fullName evidence="2">Uncharacterized protein</fullName>
    </submittedName>
</protein>
<evidence type="ECO:0000256" key="1">
    <source>
        <dbReference type="SAM" id="MobiDB-lite"/>
    </source>
</evidence>